<dbReference type="AlphaFoldDB" id="A0A933IAJ8"/>
<dbReference type="EMBL" id="JACQXR010000043">
    <property type="protein sequence ID" value="MBI4726327.1"/>
    <property type="molecule type" value="Genomic_DNA"/>
</dbReference>
<evidence type="ECO:0000313" key="2">
    <source>
        <dbReference type="Proteomes" id="UP000736328"/>
    </source>
</evidence>
<gene>
    <name evidence="1" type="ORF">HY768_03730</name>
</gene>
<reference evidence="1" key="1">
    <citation type="submission" date="2020-07" db="EMBL/GenBank/DDBJ databases">
        <title>Huge and variable diversity of episymbiotic CPR bacteria and DPANN archaea in groundwater ecosystems.</title>
        <authorList>
            <person name="He C.Y."/>
            <person name="Keren R."/>
            <person name="Whittaker M."/>
            <person name="Farag I.F."/>
            <person name="Doudna J."/>
            <person name="Cate J.H.D."/>
            <person name="Banfield J.F."/>
        </authorList>
    </citation>
    <scope>NUCLEOTIDE SEQUENCE</scope>
    <source>
        <strain evidence="1">NC_groundwater_1520_Pr4_B-0.1um_53_5</strain>
    </source>
</reference>
<protein>
    <submittedName>
        <fullName evidence="1">Uncharacterized protein</fullName>
    </submittedName>
</protein>
<evidence type="ECO:0000313" key="1">
    <source>
        <dbReference type="EMBL" id="MBI4726327.1"/>
    </source>
</evidence>
<name>A0A933IAJ8_UNCT6</name>
<sequence length="371" mass="41451">MPILWGSKLTGKSLGTTLGAIIARTGGLDYDDYGVPATEPYASYSVLRLRQDIFSSSTIGLLGVNRTVPGDVNSVFVADANVTASRFKMAGVFARSLNQASGLYGNLGEASLNWDANSYQLFFGLKDIGRDFYIKKFGYRGDAGYKNWAAGGGIKPDLSNLGISSLWAGLFCGRGKQYRDDKYGDGFSFNFDFSTFNAWGFWGGTDVNRGCVEGVWQKTMSYWAGINSDERKKLNGGFNFSQNDAYNYDWNYFGHSRTLEIWSGLNVLSNLSFSFTASNIWQYYQSWEYHRADLTSGQRLQYSLTKDIALRVFVQQNTSDHSHNFNGLISWSFAPGSIFYLAYNEVRDNSLGNLAVQSRTIVAKLSYLWNL</sequence>
<accession>A0A933IAJ8</accession>
<proteinExistence type="predicted"/>
<comment type="caution">
    <text evidence="1">The sequence shown here is derived from an EMBL/GenBank/DDBJ whole genome shotgun (WGS) entry which is preliminary data.</text>
</comment>
<organism evidence="1 2">
    <name type="scientific">candidate division TA06 bacterium</name>
    <dbReference type="NCBI Taxonomy" id="2250710"/>
    <lineage>
        <taxon>Bacteria</taxon>
        <taxon>Bacteria division TA06</taxon>
    </lineage>
</organism>
<dbReference type="Proteomes" id="UP000736328">
    <property type="component" value="Unassembled WGS sequence"/>
</dbReference>